<evidence type="ECO:0000259" key="1">
    <source>
        <dbReference type="Pfam" id="PF24964"/>
    </source>
</evidence>
<evidence type="ECO:0000313" key="2">
    <source>
        <dbReference type="EMBL" id="GAA0155232.1"/>
    </source>
</evidence>
<protein>
    <recommendedName>
        <fullName evidence="1">DUF7769 domain-containing protein</fullName>
    </recommendedName>
</protein>
<feature type="domain" description="DUF7769" evidence="1">
    <location>
        <begin position="88"/>
        <end position="138"/>
    </location>
</feature>
<keyword evidence="3" id="KW-1185">Reference proteome</keyword>
<reference evidence="2 3" key="1">
    <citation type="submission" date="2024-01" db="EMBL/GenBank/DDBJ databases">
        <title>The complete chloroplast genome sequence of Lithospermum erythrorhizon: insights into the phylogenetic relationship among Boraginaceae species and the maternal lineages of purple gromwells.</title>
        <authorList>
            <person name="Okada T."/>
            <person name="Watanabe K."/>
        </authorList>
    </citation>
    <scope>NUCLEOTIDE SEQUENCE [LARGE SCALE GENOMIC DNA]</scope>
</reference>
<organism evidence="2 3">
    <name type="scientific">Lithospermum erythrorhizon</name>
    <name type="common">Purple gromwell</name>
    <name type="synonym">Lithospermum officinale var. erythrorhizon</name>
    <dbReference type="NCBI Taxonomy" id="34254"/>
    <lineage>
        <taxon>Eukaryota</taxon>
        <taxon>Viridiplantae</taxon>
        <taxon>Streptophyta</taxon>
        <taxon>Embryophyta</taxon>
        <taxon>Tracheophyta</taxon>
        <taxon>Spermatophyta</taxon>
        <taxon>Magnoliopsida</taxon>
        <taxon>eudicotyledons</taxon>
        <taxon>Gunneridae</taxon>
        <taxon>Pentapetalae</taxon>
        <taxon>asterids</taxon>
        <taxon>lamiids</taxon>
        <taxon>Boraginales</taxon>
        <taxon>Boraginaceae</taxon>
        <taxon>Boraginoideae</taxon>
        <taxon>Lithospermeae</taxon>
        <taxon>Lithospermum</taxon>
    </lineage>
</organism>
<sequence>MDHHNFDLNDIPINVSNIDDDNDSSEGEYQIFKINLNEMYHEDDDNIDQHVDSEEEVGDDGGTGEDFHNAMTSGNFQTFENKKPYQMLNNEERKMVYELLLQRSINGNLKKEHTIEVSRLLKLPRRTVQRIWKIHKNTSLGVPVDVCHKKIYCGRKRVQIDINKVLDVPLRKRTSLRSFSAALGVQHSRIYRLLKEGLIRRHTNAIKPYLKEDNKRSWLQFCMSMIDRGNLHQGPKFVNMFNFVHRDEKWFYMTKKSEKYYLHQTEEEPIRTCQSKNYIGKVMFFVAMAHPRFEANGNEIFSGKIGVFFFCQNGASSTPK</sequence>
<dbReference type="InterPro" id="IPR036397">
    <property type="entry name" value="RNaseH_sf"/>
</dbReference>
<dbReference type="PANTHER" id="PTHR47169:SF2">
    <property type="entry name" value="OS01G0541250 PROTEIN"/>
    <property type="match status" value="1"/>
</dbReference>
<proteinExistence type="predicted"/>
<comment type="caution">
    <text evidence="2">The sequence shown here is derived from an EMBL/GenBank/DDBJ whole genome shotgun (WGS) entry which is preliminary data.</text>
</comment>
<dbReference type="AlphaFoldDB" id="A0AAV3PZ27"/>
<gene>
    <name evidence="2" type="ORF">LIER_38047</name>
</gene>
<accession>A0AAV3PZ27</accession>
<dbReference type="EMBL" id="BAABME010018851">
    <property type="protein sequence ID" value="GAA0155232.1"/>
    <property type="molecule type" value="Genomic_DNA"/>
</dbReference>
<dbReference type="Proteomes" id="UP001454036">
    <property type="component" value="Unassembled WGS sequence"/>
</dbReference>
<dbReference type="InterPro" id="IPR056671">
    <property type="entry name" value="DUF7769"/>
</dbReference>
<evidence type="ECO:0000313" key="3">
    <source>
        <dbReference type="Proteomes" id="UP001454036"/>
    </source>
</evidence>
<name>A0AAV3PZ27_LITER</name>
<dbReference type="Pfam" id="PF24964">
    <property type="entry name" value="DUF7769"/>
    <property type="match status" value="1"/>
</dbReference>
<dbReference type="GO" id="GO:0003676">
    <property type="term" value="F:nucleic acid binding"/>
    <property type="evidence" value="ECO:0007669"/>
    <property type="project" value="InterPro"/>
</dbReference>
<dbReference type="PANTHER" id="PTHR47169">
    <property type="entry name" value="OS01G0541250 PROTEIN"/>
    <property type="match status" value="1"/>
</dbReference>
<dbReference type="Gene3D" id="3.30.420.10">
    <property type="entry name" value="Ribonuclease H-like superfamily/Ribonuclease H"/>
    <property type="match status" value="1"/>
</dbReference>